<proteinExistence type="predicted"/>
<sequence>MLPCALLLKDWHTPANTTVTPTNGAVENLPWMQSMSRDNSRMQCHQLTVKKQLESCSDVVSSNWQWNELRWARCEEQEGERWRSLRLSLNWTHRMLRKAVERHGVKPKAEGHVPGCFDGKWNLGERRRNGLSLA</sequence>
<accession>A0A2X0P1V8</accession>
<dbReference type="Proteomes" id="UP000249464">
    <property type="component" value="Unassembled WGS sequence"/>
</dbReference>
<reference evidence="1 2" key="1">
    <citation type="submission" date="2016-11" db="EMBL/GenBank/DDBJ databases">
        <authorList>
            <person name="Jaros S."/>
            <person name="Januszkiewicz K."/>
            <person name="Wedrychowicz H."/>
        </authorList>
    </citation>
    <scope>NUCLEOTIDE SEQUENCE [LARGE SCALE GENOMIC DNA]</scope>
</reference>
<protein>
    <submittedName>
        <fullName evidence="1">BQ5605_C006g04117 protein</fullName>
    </submittedName>
</protein>
<organism evidence="1 2">
    <name type="scientific">Microbotryum silenes-dioicae</name>
    <dbReference type="NCBI Taxonomy" id="796604"/>
    <lineage>
        <taxon>Eukaryota</taxon>
        <taxon>Fungi</taxon>
        <taxon>Dikarya</taxon>
        <taxon>Basidiomycota</taxon>
        <taxon>Pucciniomycotina</taxon>
        <taxon>Microbotryomycetes</taxon>
        <taxon>Microbotryales</taxon>
        <taxon>Microbotryaceae</taxon>
        <taxon>Microbotryum</taxon>
    </lineage>
</organism>
<evidence type="ECO:0000313" key="1">
    <source>
        <dbReference type="EMBL" id="SGY56245.1"/>
    </source>
</evidence>
<gene>
    <name evidence="1" type="primary">BQ5605_C006g04117</name>
    <name evidence="1" type="ORF">BQ5605_C006G04117</name>
</gene>
<name>A0A2X0P1V8_9BASI</name>
<keyword evidence="2" id="KW-1185">Reference proteome</keyword>
<evidence type="ECO:0000313" key="2">
    <source>
        <dbReference type="Proteomes" id="UP000249464"/>
    </source>
</evidence>
<dbReference type="AlphaFoldDB" id="A0A2X0P1V8"/>
<dbReference type="EMBL" id="FQNC01000044">
    <property type="protein sequence ID" value="SGY56245.1"/>
    <property type="molecule type" value="Genomic_DNA"/>
</dbReference>